<dbReference type="Gene3D" id="3.30.2310.20">
    <property type="entry name" value="RelE-like"/>
    <property type="match status" value="1"/>
</dbReference>
<evidence type="ECO:0000313" key="2">
    <source>
        <dbReference type="EMBL" id="AFL90330.1"/>
    </source>
</evidence>
<organism evidence="2 3">
    <name type="scientific">Terriglobus roseus (strain DSM 18391 / NRRL B-41598 / KBS 63)</name>
    <dbReference type="NCBI Taxonomy" id="926566"/>
    <lineage>
        <taxon>Bacteria</taxon>
        <taxon>Pseudomonadati</taxon>
        <taxon>Acidobacteriota</taxon>
        <taxon>Terriglobia</taxon>
        <taxon>Terriglobales</taxon>
        <taxon>Acidobacteriaceae</taxon>
        <taxon>Terriglobus</taxon>
    </lineage>
</organism>
<dbReference type="Proteomes" id="UP000006056">
    <property type="component" value="Chromosome"/>
</dbReference>
<keyword evidence="3" id="KW-1185">Reference proteome</keyword>
<keyword evidence="1" id="KW-1277">Toxin-antitoxin system</keyword>
<dbReference type="AlphaFoldDB" id="I3ZM62"/>
<accession>I3ZM62</accession>
<dbReference type="HOGENOM" id="CLU_147162_10_3_0"/>
<dbReference type="RefSeq" id="WP_014787590.1">
    <property type="nucleotide sequence ID" value="NC_018014.1"/>
</dbReference>
<dbReference type="eggNOG" id="COG3668">
    <property type="taxonomic scope" value="Bacteria"/>
</dbReference>
<dbReference type="InterPro" id="IPR007712">
    <property type="entry name" value="RelE/ParE_toxin"/>
</dbReference>
<dbReference type="InterPro" id="IPR035093">
    <property type="entry name" value="RelE/ParE_toxin_dom_sf"/>
</dbReference>
<evidence type="ECO:0000313" key="3">
    <source>
        <dbReference type="Proteomes" id="UP000006056"/>
    </source>
</evidence>
<reference evidence="2 3" key="1">
    <citation type="submission" date="2012-06" db="EMBL/GenBank/DDBJ databases">
        <title>Complete genome of Terriglobus roseus DSM 18391.</title>
        <authorList>
            <consortium name="US DOE Joint Genome Institute (JGI-PGF)"/>
            <person name="Lucas S."/>
            <person name="Copeland A."/>
            <person name="Lapidus A."/>
            <person name="Glavina del Rio T."/>
            <person name="Dalin E."/>
            <person name="Tice H."/>
            <person name="Bruce D."/>
            <person name="Goodwin L."/>
            <person name="Pitluck S."/>
            <person name="Peters L."/>
            <person name="Mikhailova N."/>
            <person name="Munk A.C.C."/>
            <person name="Kyrpides N."/>
            <person name="Mavromatis K."/>
            <person name="Ivanova N."/>
            <person name="Brettin T."/>
            <person name="Detter J.C."/>
            <person name="Han C."/>
            <person name="Larimer F."/>
            <person name="Land M."/>
            <person name="Hauser L."/>
            <person name="Markowitz V."/>
            <person name="Cheng J.-F."/>
            <person name="Hugenholtz P."/>
            <person name="Woyke T."/>
            <person name="Wu D."/>
            <person name="Brambilla E."/>
            <person name="Klenk H.-P."/>
            <person name="Eisen J.A."/>
        </authorList>
    </citation>
    <scope>NUCLEOTIDE SEQUENCE [LARGE SCALE GENOMIC DNA]</scope>
    <source>
        <strain evidence="3">DSM 18391 / NRRL B-41598 / KBS 63</strain>
    </source>
</reference>
<dbReference type="KEGG" id="trs:Terro_4123"/>
<evidence type="ECO:0000256" key="1">
    <source>
        <dbReference type="ARBA" id="ARBA00022649"/>
    </source>
</evidence>
<dbReference type="STRING" id="926566.Terro_4123"/>
<dbReference type="Pfam" id="PF05016">
    <property type="entry name" value="ParE_toxin"/>
    <property type="match status" value="1"/>
</dbReference>
<gene>
    <name evidence="2" type="ordered locus">Terro_4123</name>
</gene>
<sequence length="95" mass="10894">MRLEISPLAVLDVRRIAKNIAKDKPLAAMRWVDMIESEFLVILNSPLAFPLTHLSPSGFRKRNVGQYIIFFRALGDVVRIERVMHGMRDLPAHVK</sequence>
<dbReference type="EMBL" id="CP003379">
    <property type="protein sequence ID" value="AFL90330.1"/>
    <property type="molecule type" value="Genomic_DNA"/>
</dbReference>
<protein>
    <submittedName>
        <fullName evidence="2">Plasmid stabilization system protein</fullName>
    </submittedName>
</protein>
<proteinExistence type="predicted"/>
<name>I3ZM62_TERRK</name>